<evidence type="ECO:0000313" key="6">
    <source>
        <dbReference type="Proteomes" id="UP000007110"/>
    </source>
</evidence>
<feature type="signal peptide" evidence="3">
    <location>
        <begin position="1"/>
        <end position="19"/>
    </location>
</feature>
<dbReference type="Gene3D" id="3.10.250.10">
    <property type="entry name" value="SRCR-like domain"/>
    <property type="match status" value="1"/>
</dbReference>
<organism evidence="5 6">
    <name type="scientific">Strongylocentrotus purpuratus</name>
    <name type="common">Purple sea urchin</name>
    <dbReference type="NCBI Taxonomy" id="7668"/>
    <lineage>
        <taxon>Eukaryota</taxon>
        <taxon>Metazoa</taxon>
        <taxon>Echinodermata</taxon>
        <taxon>Eleutherozoa</taxon>
        <taxon>Echinozoa</taxon>
        <taxon>Echinoidea</taxon>
        <taxon>Euechinoidea</taxon>
        <taxon>Echinacea</taxon>
        <taxon>Camarodonta</taxon>
        <taxon>Echinidea</taxon>
        <taxon>Strongylocentrotidae</taxon>
        <taxon>Strongylocentrotus</taxon>
    </lineage>
</organism>
<evidence type="ECO:0000256" key="2">
    <source>
        <dbReference type="PROSITE-ProRule" id="PRU00196"/>
    </source>
</evidence>
<feature type="domain" description="SRCR" evidence="4">
    <location>
        <begin position="24"/>
        <end position="132"/>
    </location>
</feature>
<dbReference type="PROSITE" id="PS50287">
    <property type="entry name" value="SRCR_2"/>
    <property type="match status" value="1"/>
</dbReference>
<sequence>MMEGYTILSLLLCLSVASAISNVVRLGGVRKQDNLGWGVVEVYRDGEWGTVCGIGWSQEDANVVCKQLGFPDPAAYFFEITVWKFFGPGTGSTLLADVACTGEEASIMDCSAHSTGISPSCTHEKDAEVQCLESDAKRKMEDLEFYEKGDMTEEEKVAAEFEERSNDKMDSDLKKKDVIQALEDLLVYLEDK</sequence>
<dbReference type="PANTHER" id="PTHR48071">
    <property type="entry name" value="SRCR DOMAIN-CONTAINING PROTEIN"/>
    <property type="match status" value="1"/>
</dbReference>
<feature type="disulfide bond" evidence="2">
    <location>
        <begin position="100"/>
        <end position="110"/>
    </location>
</feature>
<evidence type="ECO:0000313" key="5">
    <source>
        <dbReference type="EnsemblMetazoa" id="XP_011669711"/>
    </source>
</evidence>
<reference evidence="5" key="2">
    <citation type="submission" date="2021-01" db="UniProtKB">
        <authorList>
            <consortium name="EnsemblMetazoa"/>
        </authorList>
    </citation>
    <scope>IDENTIFICATION</scope>
</reference>
<name>A0A7M7HJ87_STRPU</name>
<reference evidence="6" key="1">
    <citation type="submission" date="2015-02" db="EMBL/GenBank/DDBJ databases">
        <title>Genome sequencing for Strongylocentrotus purpuratus.</title>
        <authorList>
            <person name="Murali S."/>
            <person name="Liu Y."/>
            <person name="Vee V."/>
            <person name="English A."/>
            <person name="Wang M."/>
            <person name="Skinner E."/>
            <person name="Han Y."/>
            <person name="Muzny D.M."/>
            <person name="Worley K.C."/>
            <person name="Gibbs R.A."/>
        </authorList>
    </citation>
    <scope>NUCLEOTIDE SEQUENCE</scope>
</reference>
<dbReference type="GO" id="GO:0016020">
    <property type="term" value="C:membrane"/>
    <property type="evidence" value="ECO:0007669"/>
    <property type="project" value="InterPro"/>
</dbReference>
<dbReference type="PRINTS" id="PR00258">
    <property type="entry name" value="SPERACTRCPTR"/>
</dbReference>
<keyword evidence="1 2" id="KW-1015">Disulfide bond</keyword>
<dbReference type="FunFam" id="3.10.250.10:FF:000051">
    <property type="entry name" value="Si:dkey-242e21.3"/>
    <property type="match status" value="1"/>
</dbReference>
<dbReference type="PANTHER" id="PTHR48071:SF18">
    <property type="entry name" value="DELETED IN MALIGNANT BRAIN TUMORS 1 PROTEIN-RELATED"/>
    <property type="match status" value="1"/>
</dbReference>
<evidence type="ECO:0000259" key="4">
    <source>
        <dbReference type="PROSITE" id="PS50287"/>
    </source>
</evidence>
<dbReference type="SUPFAM" id="SSF56487">
    <property type="entry name" value="SRCR-like"/>
    <property type="match status" value="1"/>
</dbReference>
<dbReference type="Pfam" id="PF00530">
    <property type="entry name" value="SRCR"/>
    <property type="match status" value="1"/>
</dbReference>
<dbReference type="InterPro" id="IPR001190">
    <property type="entry name" value="SRCR"/>
</dbReference>
<dbReference type="OrthoDB" id="536948at2759"/>
<comment type="caution">
    <text evidence="2">Lacks conserved residue(s) required for the propagation of feature annotation.</text>
</comment>
<evidence type="ECO:0000256" key="1">
    <source>
        <dbReference type="ARBA" id="ARBA00023157"/>
    </source>
</evidence>
<dbReference type="AlphaFoldDB" id="A0A7M7HJ87"/>
<evidence type="ECO:0000256" key="3">
    <source>
        <dbReference type="SAM" id="SignalP"/>
    </source>
</evidence>
<dbReference type="Proteomes" id="UP000007110">
    <property type="component" value="Unassembled WGS sequence"/>
</dbReference>
<dbReference type="InParanoid" id="A0A7M7HJ87"/>
<dbReference type="InterPro" id="IPR036772">
    <property type="entry name" value="SRCR-like_dom_sf"/>
</dbReference>
<dbReference type="SMART" id="SM00202">
    <property type="entry name" value="SR"/>
    <property type="match status" value="1"/>
</dbReference>
<keyword evidence="6" id="KW-1185">Reference proteome</keyword>
<dbReference type="RefSeq" id="XP_011669711.1">
    <property type="nucleotide sequence ID" value="XM_011671409.2"/>
</dbReference>
<feature type="chain" id="PRO_5029884877" description="SRCR domain-containing protein" evidence="3">
    <location>
        <begin position="20"/>
        <end position="192"/>
    </location>
</feature>
<dbReference type="KEGG" id="spu:592984"/>
<keyword evidence="3" id="KW-0732">Signal</keyword>
<dbReference type="GeneID" id="592984"/>
<accession>A0A7M7HJ87</accession>
<dbReference type="EnsemblMetazoa" id="XM_011671409">
    <property type="protein sequence ID" value="XP_011669711"/>
    <property type="gene ID" value="LOC592984"/>
</dbReference>
<protein>
    <recommendedName>
        <fullName evidence="4">SRCR domain-containing protein</fullName>
    </recommendedName>
</protein>
<proteinExistence type="predicted"/>